<feature type="domain" description="HTH cro/C1-type" evidence="2">
    <location>
        <begin position="5"/>
        <end position="59"/>
    </location>
</feature>
<dbReference type="SMART" id="SM00530">
    <property type="entry name" value="HTH_XRE"/>
    <property type="match status" value="1"/>
</dbReference>
<evidence type="ECO:0000259" key="2">
    <source>
        <dbReference type="PROSITE" id="PS50943"/>
    </source>
</evidence>
<evidence type="ECO:0000313" key="3">
    <source>
        <dbReference type="EMBL" id="CAB4934491.1"/>
    </source>
</evidence>
<dbReference type="AlphaFoldDB" id="A0A6J7IUS6"/>
<protein>
    <submittedName>
        <fullName evidence="3">Unannotated protein</fullName>
    </submittedName>
</protein>
<dbReference type="GO" id="GO:0003677">
    <property type="term" value="F:DNA binding"/>
    <property type="evidence" value="ECO:0007669"/>
    <property type="project" value="InterPro"/>
</dbReference>
<dbReference type="Pfam" id="PF01381">
    <property type="entry name" value="HTH_3"/>
    <property type="match status" value="1"/>
</dbReference>
<reference evidence="3" key="1">
    <citation type="submission" date="2020-05" db="EMBL/GenBank/DDBJ databases">
        <authorList>
            <person name="Chiriac C."/>
            <person name="Salcher M."/>
            <person name="Ghai R."/>
            <person name="Kavagutti S V."/>
        </authorList>
    </citation>
    <scope>NUCLEOTIDE SEQUENCE</scope>
</reference>
<accession>A0A6J7IUS6</accession>
<name>A0A6J7IUS6_9ZZZZ</name>
<sequence length="167" mass="18463">MQPLISAARRTSGLSQSEVARRAGTSRPTLSSYEHGHRSPTLETLIRLLAANGQQLEAIPMLTFTEHHDSRGKPFFVPDHLPRLSLRDAFATVVLPTHVDWSASSAPRALADPQQRLLAYQVVLAEGGPDEISAYVDGALLIDAWPEIFLPKDIRRAWQPIIDRALV</sequence>
<gene>
    <name evidence="3" type="ORF">UFOPK3610_02121</name>
</gene>
<dbReference type="SUPFAM" id="SSF47413">
    <property type="entry name" value="lambda repressor-like DNA-binding domains"/>
    <property type="match status" value="1"/>
</dbReference>
<dbReference type="EMBL" id="CAFBMR010000182">
    <property type="protein sequence ID" value="CAB4934491.1"/>
    <property type="molecule type" value="Genomic_DNA"/>
</dbReference>
<organism evidence="3">
    <name type="scientific">freshwater metagenome</name>
    <dbReference type="NCBI Taxonomy" id="449393"/>
    <lineage>
        <taxon>unclassified sequences</taxon>
        <taxon>metagenomes</taxon>
        <taxon>ecological metagenomes</taxon>
    </lineage>
</organism>
<dbReference type="InterPro" id="IPR001387">
    <property type="entry name" value="Cro/C1-type_HTH"/>
</dbReference>
<proteinExistence type="predicted"/>
<feature type="region of interest" description="Disordered" evidence="1">
    <location>
        <begin position="1"/>
        <end position="38"/>
    </location>
</feature>
<evidence type="ECO:0000256" key="1">
    <source>
        <dbReference type="SAM" id="MobiDB-lite"/>
    </source>
</evidence>
<dbReference type="InterPro" id="IPR010982">
    <property type="entry name" value="Lambda_DNA-bd_dom_sf"/>
</dbReference>
<dbReference type="CDD" id="cd00093">
    <property type="entry name" value="HTH_XRE"/>
    <property type="match status" value="1"/>
</dbReference>
<dbReference type="PROSITE" id="PS50943">
    <property type="entry name" value="HTH_CROC1"/>
    <property type="match status" value="1"/>
</dbReference>
<dbReference type="Gene3D" id="1.10.260.40">
    <property type="entry name" value="lambda repressor-like DNA-binding domains"/>
    <property type="match status" value="1"/>
</dbReference>